<dbReference type="GO" id="GO:0008010">
    <property type="term" value="F:structural constituent of chitin-based larval cuticle"/>
    <property type="evidence" value="ECO:0007669"/>
    <property type="project" value="TreeGrafter"/>
</dbReference>
<dbReference type="PANTHER" id="PTHR10380:SF173">
    <property type="entry name" value="CUTICULAR PROTEIN 47EF, ISOFORM C-RELATED"/>
    <property type="match status" value="1"/>
</dbReference>
<dbReference type="Proteomes" id="UP001054945">
    <property type="component" value="Unassembled WGS sequence"/>
</dbReference>
<keyword evidence="4" id="KW-0472">Membrane</keyword>
<dbReference type="AlphaFoldDB" id="A0AAV4NVC1"/>
<evidence type="ECO:0000256" key="3">
    <source>
        <dbReference type="PROSITE-ProRule" id="PRU00497"/>
    </source>
</evidence>
<name>A0AAV4NVC1_CAEEX</name>
<dbReference type="PANTHER" id="PTHR10380">
    <property type="entry name" value="CUTICLE PROTEIN"/>
    <property type="match status" value="1"/>
</dbReference>
<keyword evidence="2 3" id="KW-0193">Cuticle</keyword>
<sequence>MIKNIPIEMLQVCLGLCGQALWRTNTISEDYIATGSMESFLMVVMASEEAMWIKAIVNGHTQCLSLTHRGLKQCTFLVAICIRLVLLALVASSQAAILLGGASEQYRTEDGLGNYAFGYNEGHGSGATFRKESGSHGVVVAGSYGLSDADGRQRVVNYVADAAGFRADIKTNEPGVEPKDPAHTAINKAGLVAAPALAYAAPHLAYAAPIAAPAALHYAHGLPHHNAYAYNTAIGHHGIGHYGYHW</sequence>
<gene>
    <name evidence="5" type="ORF">CEXT_785431</name>
</gene>
<proteinExistence type="predicted"/>
<evidence type="ECO:0000313" key="6">
    <source>
        <dbReference type="Proteomes" id="UP001054945"/>
    </source>
</evidence>
<accession>A0AAV4NVC1</accession>
<evidence type="ECO:0000313" key="5">
    <source>
        <dbReference type="EMBL" id="GIX88245.1"/>
    </source>
</evidence>
<keyword evidence="4" id="KW-1133">Transmembrane helix</keyword>
<dbReference type="InterPro" id="IPR050468">
    <property type="entry name" value="Cuticle_Struct_Prot"/>
</dbReference>
<feature type="transmembrane region" description="Helical" evidence="4">
    <location>
        <begin position="76"/>
        <end position="99"/>
    </location>
</feature>
<comment type="caution">
    <text evidence="5">The sequence shown here is derived from an EMBL/GenBank/DDBJ whole genome shotgun (WGS) entry which is preliminary data.</text>
</comment>
<dbReference type="PRINTS" id="PR00947">
    <property type="entry name" value="CUTICLE"/>
</dbReference>
<evidence type="ECO:0000256" key="4">
    <source>
        <dbReference type="SAM" id="Phobius"/>
    </source>
</evidence>
<dbReference type="GO" id="GO:0062129">
    <property type="term" value="C:chitin-based extracellular matrix"/>
    <property type="evidence" value="ECO:0007669"/>
    <property type="project" value="TreeGrafter"/>
</dbReference>
<dbReference type="InterPro" id="IPR000618">
    <property type="entry name" value="Insect_cuticle"/>
</dbReference>
<dbReference type="Pfam" id="PF00379">
    <property type="entry name" value="Chitin_bind_4"/>
    <property type="match status" value="1"/>
</dbReference>
<protein>
    <submittedName>
        <fullName evidence="5">Cuticle protein 14 isoform b</fullName>
    </submittedName>
</protein>
<dbReference type="InterPro" id="IPR031311">
    <property type="entry name" value="CHIT_BIND_RR_consensus"/>
</dbReference>
<evidence type="ECO:0000256" key="1">
    <source>
        <dbReference type="ARBA" id="ARBA00002980"/>
    </source>
</evidence>
<dbReference type="PROSITE" id="PS51155">
    <property type="entry name" value="CHIT_BIND_RR_2"/>
    <property type="match status" value="1"/>
</dbReference>
<organism evidence="5 6">
    <name type="scientific">Caerostris extrusa</name>
    <name type="common">Bark spider</name>
    <name type="synonym">Caerostris bankana</name>
    <dbReference type="NCBI Taxonomy" id="172846"/>
    <lineage>
        <taxon>Eukaryota</taxon>
        <taxon>Metazoa</taxon>
        <taxon>Ecdysozoa</taxon>
        <taxon>Arthropoda</taxon>
        <taxon>Chelicerata</taxon>
        <taxon>Arachnida</taxon>
        <taxon>Araneae</taxon>
        <taxon>Araneomorphae</taxon>
        <taxon>Entelegynae</taxon>
        <taxon>Araneoidea</taxon>
        <taxon>Araneidae</taxon>
        <taxon>Caerostris</taxon>
    </lineage>
</organism>
<reference evidence="5 6" key="1">
    <citation type="submission" date="2021-06" db="EMBL/GenBank/DDBJ databases">
        <title>Caerostris extrusa draft genome.</title>
        <authorList>
            <person name="Kono N."/>
            <person name="Arakawa K."/>
        </authorList>
    </citation>
    <scope>NUCLEOTIDE SEQUENCE [LARGE SCALE GENOMIC DNA]</scope>
</reference>
<keyword evidence="4" id="KW-0812">Transmembrane</keyword>
<dbReference type="PROSITE" id="PS00233">
    <property type="entry name" value="CHIT_BIND_RR_1"/>
    <property type="match status" value="1"/>
</dbReference>
<dbReference type="EMBL" id="BPLR01021305">
    <property type="protein sequence ID" value="GIX88245.1"/>
    <property type="molecule type" value="Genomic_DNA"/>
</dbReference>
<evidence type="ECO:0000256" key="2">
    <source>
        <dbReference type="ARBA" id="ARBA00022460"/>
    </source>
</evidence>
<keyword evidence="6" id="KW-1185">Reference proteome</keyword>
<comment type="function">
    <text evidence="1">Component of the rigid cuticle of the spider.</text>
</comment>